<keyword evidence="2" id="KW-0012">Acyltransferase</keyword>
<evidence type="ECO:0000256" key="1">
    <source>
        <dbReference type="ARBA" id="ARBA00022679"/>
    </source>
</evidence>
<dbReference type="InterPro" id="IPR016181">
    <property type="entry name" value="Acyl_CoA_acyltransferase"/>
</dbReference>
<accession>A0A919LG96</accession>
<dbReference type="InterPro" id="IPR050832">
    <property type="entry name" value="Bact_Acetyltransf"/>
</dbReference>
<dbReference type="PROSITE" id="PS51186">
    <property type="entry name" value="GNAT"/>
    <property type="match status" value="1"/>
</dbReference>
<protein>
    <submittedName>
        <fullName evidence="4">N-acetyltransferase</fullName>
    </submittedName>
</protein>
<evidence type="ECO:0000313" key="5">
    <source>
        <dbReference type="Proteomes" id="UP000600026"/>
    </source>
</evidence>
<keyword evidence="1" id="KW-0808">Transferase</keyword>
<feature type="domain" description="N-acetyltransferase" evidence="3">
    <location>
        <begin position="11"/>
        <end position="162"/>
    </location>
</feature>
<dbReference type="PANTHER" id="PTHR43877">
    <property type="entry name" value="AMINOALKYLPHOSPHONATE N-ACETYLTRANSFERASE-RELATED-RELATED"/>
    <property type="match status" value="1"/>
</dbReference>
<sequence>MVRAVPTNGAWRIRRAEPDEAGGLEGLQQRSSAHWGYPPGYFDWAGDALAIPDAYVRNNPVFVLEEDGKSLGFYAFTEFTEQEGDLLLDKLFVDADEIGKGYGRHLWQHAIRTAHELGRSEFIIASDPNAAPFYAAMGAVQYATKPTAEPTWTLHLFRYTLAN</sequence>
<reference evidence="4" key="1">
    <citation type="submission" date="2020-09" db="EMBL/GenBank/DDBJ databases">
        <title>Whole genome shotgun sequence of Streptomyces xanthophaeus NBRC 12829.</title>
        <authorList>
            <person name="Komaki H."/>
            <person name="Tamura T."/>
        </authorList>
    </citation>
    <scope>NUCLEOTIDE SEQUENCE</scope>
    <source>
        <strain evidence="4">NBRC 12829</strain>
    </source>
</reference>
<dbReference type="Proteomes" id="UP000600026">
    <property type="component" value="Unassembled WGS sequence"/>
</dbReference>
<name>A0A919LG96_9ACTN</name>
<organism evidence="4 5">
    <name type="scientific">Streptomyces xanthophaeus</name>
    <dbReference type="NCBI Taxonomy" id="67385"/>
    <lineage>
        <taxon>Bacteria</taxon>
        <taxon>Bacillati</taxon>
        <taxon>Actinomycetota</taxon>
        <taxon>Actinomycetes</taxon>
        <taxon>Kitasatosporales</taxon>
        <taxon>Streptomycetaceae</taxon>
        <taxon>Streptomyces</taxon>
    </lineage>
</organism>
<evidence type="ECO:0000256" key="2">
    <source>
        <dbReference type="ARBA" id="ARBA00023315"/>
    </source>
</evidence>
<dbReference type="InterPro" id="IPR000182">
    <property type="entry name" value="GNAT_dom"/>
</dbReference>
<dbReference type="EMBL" id="BNEE01000003">
    <property type="protein sequence ID" value="GHI83149.1"/>
    <property type="molecule type" value="Genomic_DNA"/>
</dbReference>
<dbReference type="CDD" id="cd04301">
    <property type="entry name" value="NAT_SF"/>
    <property type="match status" value="1"/>
</dbReference>
<dbReference type="SUPFAM" id="SSF55729">
    <property type="entry name" value="Acyl-CoA N-acyltransferases (Nat)"/>
    <property type="match status" value="1"/>
</dbReference>
<dbReference type="AlphaFoldDB" id="A0A919LG96"/>
<dbReference type="Pfam" id="PF00583">
    <property type="entry name" value="Acetyltransf_1"/>
    <property type="match status" value="1"/>
</dbReference>
<dbReference type="Gene3D" id="3.40.630.30">
    <property type="match status" value="1"/>
</dbReference>
<proteinExistence type="predicted"/>
<dbReference type="PANTHER" id="PTHR43877:SF1">
    <property type="entry name" value="ACETYLTRANSFERASE"/>
    <property type="match status" value="1"/>
</dbReference>
<evidence type="ECO:0000313" key="4">
    <source>
        <dbReference type="EMBL" id="GHI83149.1"/>
    </source>
</evidence>
<comment type="caution">
    <text evidence="4">The sequence shown here is derived from an EMBL/GenBank/DDBJ whole genome shotgun (WGS) entry which is preliminary data.</text>
</comment>
<gene>
    <name evidence="4" type="ORF">Sxan_05130</name>
</gene>
<keyword evidence="5" id="KW-1185">Reference proteome</keyword>
<dbReference type="GO" id="GO:0016747">
    <property type="term" value="F:acyltransferase activity, transferring groups other than amino-acyl groups"/>
    <property type="evidence" value="ECO:0007669"/>
    <property type="project" value="InterPro"/>
</dbReference>
<evidence type="ECO:0000259" key="3">
    <source>
        <dbReference type="PROSITE" id="PS51186"/>
    </source>
</evidence>